<protein>
    <submittedName>
        <fullName evidence="1">Uncharacterized protein</fullName>
    </submittedName>
</protein>
<reference evidence="1" key="2">
    <citation type="journal article" date="2015" name="Data Brief">
        <title>Shoot transcriptome of the giant reed, Arundo donax.</title>
        <authorList>
            <person name="Barrero R.A."/>
            <person name="Guerrero F.D."/>
            <person name="Moolhuijzen P."/>
            <person name="Goolsby J.A."/>
            <person name="Tidwell J."/>
            <person name="Bellgard S.E."/>
            <person name="Bellgard M.I."/>
        </authorList>
    </citation>
    <scope>NUCLEOTIDE SEQUENCE</scope>
    <source>
        <tissue evidence="1">Shoot tissue taken approximately 20 cm above the soil surface</tissue>
    </source>
</reference>
<reference evidence="1" key="1">
    <citation type="submission" date="2014-09" db="EMBL/GenBank/DDBJ databases">
        <authorList>
            <person name="Magalhaes I.L.F."/>
            <person name="Oliveira U."/>
            <person name="Santos F.R."/>
            <person name="Vidigal T.H.D.A."/>
            <person name="Brescovit A.D."/>
            <person name="Santos A.J."/>
        </authorList>
    </citation>
    <scope>NUCLEOTIDE SEQUENCE</scope>
    <source>
        <tissue evidence="1">Shoot tissue taken approximately 20 cm above the soil surface</tissue>
    </source>
</reference>
<evidence type="ECO:0000313" key="1">
    <source>
        <dbReference type="EMBL" id="JAE01657.1"/>
    </source>
</evidence>
<dbReference type="AlphaFoldDB" id="A0A0A9ENJ4"/>
<name>A0A0A9ENJ4_ARUDO</name>
<accession>A0A0A9ENJ4</accession>
<sequence>MVKIDISRLIENLFIFTFHGKDTDISLCRLRCQP</sequence>
<proteinExistence type="predicted"/>
<organism evidence="1">
    <name type="scientific">Arundo donax</name>
    <name type="common">Giant reed</name>
    <name type="synonym">Donax arundinaceus</name>
    <dbReference type="NCBI Taxonomy" id="35708"/>
    <lineage>
        <taxon>Eukaryota</taxon>
        <taxon>Viridiplantae</taxon>
        <taxon>Streptophyta</taxon>
        <taxon>Embryophyta</taxon>
        <taxon>Tracheophyta</taxon>
        <taxon>Spermatophyta</taxon>
        <taxon>Magnoliopsida</taxon>
        <taxon>Liliopsida</taxon>
        <taxon>Poales</taxon>
        <taxon>Poaceae</taxon>
        <taxon>PACMAD clade</taxon>
        <taxon>Arundinoideae</taxon>
        <taxon>Arundineae</taxon>
        <taxon>Arundo</taxon>
    </lineage>
</organism>
<dbReference type="EMBL" id="GBRH01196239">
    <property type="protein sequence ID" value="JAE01657.1"/>
    <property type="molecule type" value="Transcribed_RNA"/>
</dbReference>